<dbReference type="Pfam" id="PF00092">
    <property type="entry name" value="VWA"/>
    <property type="match status" value="1"/>
</dbReference>
<feature type="domain" description="VWFA" evidence="1">
    <location>
        <begin position="17"/>
        <end position="200"/>
    </location>
</feature>
<dbReference type="Proteomes" id="UP000318453">
    <property type="component" value="Chromosome"/>
</dbReference>
<reference evidence="2" key="1">
    <citation type="submission" date="2019-08" db="EMBL/GenBank/DDBJ databases">
        <title>Carotenoids and Carotenoid Binding Proteins in the Halophilic Cyanobacterium Euhalothece sp. ZM00.</title>
        <authorList>
            <person name="Cho S.M."/>
            <person name="Song J.Y."/>
            <person name="Park Y.-I."/>
        </authorList>
    </citation>
    <scope>NUCLEOTIDE SEQUENCE [LARGE SCALE GENOMIC DNA]</scope>
    <source>
        <strain evidence="2">Z-M001</strain>
    </source>
</reference>
<dbReference type="SMART" id="SM00327">
    <property type="entry name" value="VWA"/>
    <property type="match status" value="1"/>
</dbReference>
<dbReference type="PROSITE" id="PS50234">
    <property type="entry name" value="VWFA"/>
    <property type="match status" value="1"/>
</dbReference>
<dbReference type="InterPro" id="IPR011392">
    <property type="entry name" value="Tellurite-R_TerY"/>
</dbReference>
<protein>
    <submittedName>
        <fullName evidence="2">VWA domain-containing protein</fullName>
    </submittedName>
</protein>
<dbReference type="SUPFAM" id="SSF53300">
    <property type="entry name" value="vWA-like"/>
    <property type="match status" value="1"/>
</dbReference>
<evidence type="ECO:0000313" key="2">
    <source>
        <dbReference type="EMBL" id="QDZ40872.1"/>
    </source>
</evidence>
<organism evidence="2 3">
    <name type="scientific">Euhalothece natronophila Z-M001</name>
    <dbReference type="NCBI Taxonomy" id="522448"/>
    <lineage>
        <taxon>Bacteria</taxon>
        <taxon>Bacillati</taxon>
        <taxon>Cyanobacteriota</taxon>
        <taxon>Cyanophyceae</taxon>
        <taxon>Oscillatoriophycideae</taxon>
        <taxon>Chroococcales</taxon>
        <taxon>Halothecacae</taxon>
        <taxon>Halothece cluster</taxon>
        <taxon>Euhalothece</taxon>
    </lineage>
</organism>
<gene>
    <name evidence="2" type="ORF">FRE64_13530</name>
</gene>
<dbReference type="OrthoDB" id="9806395at2"/>
<sequence>MPVGMPEFVENPSSRCPVVLLLDTSGSMSGQPIEQLNRGLSAFLEDVQKDEQASLSVELALVKFGGSPQLINNFQTVDELQAPYLSAEGLTPMGEAINYALDLLETRKSNYKENGVQYYRPWVFLITDGAPNNDSPWQMAADRVKQAETEKRLLFFTVAVEGANMEILKQIAPSNRPPVWLNGLDFRSMFLWLSASMKQVSGQKVGEAVELPPVSGWAQIDT</sequence>
<accession>A0A5B8NNN7</accession>
<name>A0A5B8NNN7_9CHRO</name>
<dbReference type="RefSeq" id="WP_146296712.1">
    <property type="nucleotide sequence ID" value="NZ_CP042326.1"/>
</dbReference>
<dbReference type="PIRSF" id="PIRSF020634">
    <property type="entry name" value="TerY_vWA"/>
    <property type="match status" value="1"/>
</dbReference>
<proteinExistence type="predicted"/>
<keyword evidence="3" id="KW-1185">Reference proteome</keyword>
<dbReference type="InterPro" id="IPR036465">
    <property type="entry name" value="vWFA_dom_sf"/>
</dbReference>
<evidence type="ECO:0000313" key="3">
    <source>
        <dbReference type="Proteomes" id="UP000318453"/>
    </source>
</evidence>
<evidence type="ECO:0000259" key="1">
    <source>
        <dbReference type="PROSITE" id="PS50234"/>
    </source>
</evidence>
<dbReference type="InterPro" id="IPR002035">
    <property type="entry name" value="VWF_A"/>
</dbReference>
<dbReference type="Gene3D" id="3.40.50.410">
    <property type="entry name" value="von Willebrand factor, type A domain"/>
    <property type="match status" value="1"/>
</dbReference>
<dbReference type="EMBL" id="CP042326">
    <property type="protein sequence ID" value="QDZ40872.1"/>
    <property type="molecule type" value="Genomic_DNA"/>
</dbReference>
<dbReference type="KEGG" id="enn:FRE64_13530"/>
<dbReference type="AlphaFoldDB" id="A0A5B8NNN7"/>